<proteinExistence type="predicted"/>
<dbReference type="EMBL" id="CP030118">
    <property type="protein sequence ID" value="QDL10533.1"/>
    <property type="molecule type" value="Genomic_DNA"/>
</dbReference>
<name>A0A856MH29_9CYAN</name>
<sequence length="133" mass="15364">MIVEPEFDKETFFEAGSHEDLSKLLRACAYALEKKISLYNAIEKIGVKFQILMCSIVKDEQLNNEGKIEEAEEKFCENYELQHFIEDIPYGVRLAFLAAECTANLIRYVSISENEESRILYEKIKNSLEEGNV</sequence>
<accession>A0A856MH29</accession>
<gene>
    <name evidence="1" type="ORF">DP114_23895</name>
</gene>
<dbReference type="Proteomes" id="UP000503129">
    <property type="component" value="Chromosome"/>
</dbReference>
<dbReference type="AlphaFoldDB" id="A0A856MH29"/>
<dbReference type="RefSeq" id="WP_169268009.1">
    <property type="nucleotide sequence ID" value="NZ_CAWOXK010000001.1"/>
</dbReference>
<keyword evidence="2" id="KW-1185">Reference proteome</keyword>
<protein>
    <submittedName>
        <fullName evidence="1">Uncharacterized protein</fullName>
    </submittedName>
</protein>
<dbReference type="KEGG" id="bsen:DP114_23895"/>
<reference evidence="1 2" key="1">
    <citation type="submission" date="2018-06" db="EMBL/GenBank/DDBJ databases">
        <title>Comparative genomics of Brasilonema spp. strains.</title>
        <authorList>
            <person name="Alvarenga D.O."/>
            <person name="Fiore M.F."/>
            <person name="Varani A.M."/>
        </authorList>
    </citation>
    <scope>NUCLEOTIDE SEQUENCE [LARGE SCALE GENOMIC DNA]</scope>
    <source>
        <strain evidence="1 2">CENA114</strain>
    </source>
</reference>
<evidence type="ECO:0000313" key="1">
    <source>
        <dbReference type="EMBL" id="QDL10533.1"/>
    </source>
</evidence>
<evidence type="ECO:0000313" key="2">
    <source>
        <dbReference type="Proteomes" id="UP000503129"/>
    </source>
</evidence>
<organism evidence="1 2">
    <name type="scientific">Brasilonema sennae CENA114</name>
    <dbReference type="NCBI Taxonomy" id="415709"/>
    <lineage>
        <taxon>Bacteria</taxon>
        <taxon>Bacillati</taxon>
        <taxon>Cyanobacteriota</taxon>
        <taxon>Cyanophyceae</taxon>
        <taxon>Nostocales</taxon>
        <taxon>Scytonemataceae</taxon>
        <taxon>Brasilonema</taxon>
        <taxon>Bromeliae group (in: Brasilonema)</taxon>
    </lineage>
</organism>